<dbReference type="Pfam" id="PF07729">
    <property type="entry name" value="FCD"/>
    <property type="match status" value="1"/>
</dbReference>
<evidence type="ECO:0000259" key="5">
    <source>
        <dbReference type="PROSITE" id="PS50949"/>
    </source>
</evidence>
<keyword evidence="2" id="KW-0238">DNA-binding</keyword>
<keyword evidence="7" id="KW-1185">Reference proteome</keyword>
<dbReference type="PROSITE" id="PS50949">
    <property type="entry name" value="HTH_GNTR"/>
    <property type="match status" value="1"/>
</dbReference>
<evidence type="ECO:0000256" key="4">
    <source>
        <dbReference type="SAM" id="MobiDB-lite"/>
    </source>
</evidence>
<dbReference type="Proteomes" id="UP001551675">
    <property type="component" value="Unassembled WGS sequence"/>
</dbReference>
<dbReference type="InterPro" id="IPR000524">
    <property type="entry name" value="Tscrpt_reg_HTH_GntR"/>
</dbReference>
<evidence type="ECO:0000313" key="7">
    <source>
        <dbReference type="Proteomes" id="UP001551675"/>
    </source>
</evidence>
<keyword evidence="1" id="KW-0805">Transcription regulation</keyword>
<feature type="region of interest" description="Disordered" evidence="4">
    <location>
        <begin position="1"/>
        <end position="20"/>
    </location>
</feature>
<dbReference type="Pfam" id="PF00392">
    <property type="entry name" value="GntR"/>
    <property type="match status" value="1"/>
</dbReference>
<dbReference type="InterPro" id="IPR036388">
    <property type="entry name" value="WH-like_DNA-bd_sf"/>
</dbReference>
<organism evidence="6 7">
    <name type="scientific">Microtetraspora glauca</name>
    <dbReference type="NCBI Taxonomy" id="1996"/>
    <lineage>
        <taxon>Bacteria</taxon>
        <taxon>Bacillati</taxon>
        <taxon>Actinomycetota</taxon>
        <taxon>Actinomycetes</taxon>
        <taxon>Streptosporangiales</taxon>
        <taxon>Streptosporangiaceae</taxon>
        <taxon>Microtetraspora</taxon>
    </lineage>
</organism>
<evidence type="ECO:0000313" key="6">
    <source>
        <dbReference type="EMBL" id="MEV0973449.1"/>
    </source>
</evidence>
<evidence type="ECO:0000256" key="2">
    <source>
        <dbReference type="ARBA" id="ARBA00023125"/>
    </source>
</evidence>
<dbReference type="InterPro" id="IPR008920">
    <property type="entry name" value="TF_FadR/GntR_C"/>
</dbReference>
<proteinExistence type="predicted"/>
<name>A0ABV3GP93_MICGL</name>
<dbReference type="PANTHER" id="PTHR43537">
    <property type="entry name" value="TRANSCRIPTIONAL REGULATOR, GNTR FAMILY"/>
    <property type="match status" value="1"/>
</dbReference>
<dbReference type="Gene3D" id="1.20.120.530">
    <property type="entry name" value="GntR ligand-binding domain-like"/>
    <property type="match status" value="1"/>
</dbReference>
<protein>
    <submittedName>
        <fullName evidence="6">FCD domain-containing protein</fullName>
    </submittedName>
</protein>
<evidence type="ECO:0000256" key="1">
    <source>
        <dbReference type="ARBA" id="ARBA00023015"/>
    </source>
</evidence>
<dbReference type="SMART" id="SM00895">
    <property type="entry name" value="FCD"/>
    <property type="match status" value="1"/>
</dbReference>
<dbReference type="RefSeq" id="WP_061260554.1">
    <property type="nucleotide sequence ID" value="NZ_JBFALK010000022.1"/>
</dbReference>
<dbReference type="CDD" id="cd07377">
    <property type="entry name" value="WHTH_GntR"/>
    <property type="match status" value="1"/>
</dbReference>
<reference evidence="6 7" key="1">
    <citation type="submission" date="2024-06" db="EMBL/GenBank/DDBJ databases">
        <title>The Natural Products Discovery Center: Release of the First 8490 Sequenced Strains for Exploring Actinobacteria Biosynthetic Diversity.</title>
        <authorList>
            <person name="Kalkreuter E."/>
            <person name="Kautsar S.A."/>
            <person name="Yang D."/>
            <person name="Bader C.D."/>
            <person name="Teijaro C.N."/>
            <person name="Fluegel L."/>
            <person name="Davis C.M."/>
            <person name="Simpson J.R."/>
            <person name="Lauterbach L."/>
            <person name="Steele A.D."/>
            <person name="Gui C."/>
            <person name="Meng S."/>
            <person name="Li G."/>
            <person name="Viehrig K."/>
            <person name="Ye F."/>
            <person name="Su P."/>
            <person name="Kiefer A.F."/>
            <person name="Nichols A."/>
            <person name="Cepeda A.J."/>
            <person name="Yan W."/>
            <person name="Fan B."/>
            <person name="Jiang Y."/>
            <person name="Adhikari A."/>
            <person name="Zheng C.-J."/>
            <person name="Schuster L."/>
            <person name="Cowan T.M."/>
            <person name="Smanski M.J."/>
            <person name="Chevrette M.G."/>
            <person name="De Carvalho L.P.S."/>
            <person name="Shen B."/>
        </authorList>
    </citation>
    <scope>NUCLEOTIDE SEQUENCE [LARGE SCALE GENOMIC DNA]</scope>
    <source>
        <strain evidence="6 7">NPDC050100</strain>
    </source>
</reference>
<sequence>MSDGDRSQEAGRGPAGPRTRAFEEVLDRIEERIAADGLTVGDRLPGERQLAEQLRVSRSSVREALRALATLGVVSSQVGRGPDAGAVLTSRPDSALTDLLRLNLGLSTLSMREVVDTRLMIEQWAAAHAARDGGAALDDMARAIAAMDAATTPEEFVEHDIAFHMAIAAASGNRLTSAIMRALRDAVRRYAIEAVLRLGDTVDLQADHRRIHDAVRDGDAAASVVAVTEHLARAYPG</sequence>
<dbReference type="EMBL" id="JBFALK010000022">
    <property type="protein sequence ID" value="MEV0973449.1"/>
    <property type="molecule type" value="Genomic_DNA"/>
</dbReference>
<dbReference type="SMART" id="SM00345">
    <property type="entry name" value="HTH_GNTR"/>
    <property type="match status" value="1"/>
</dbReference>
<comment type="caution">
    <text evidence="6">The sequence shown here is derived from an EMBL/GenBank/DDBJ whole genome shotgun (WGS) entry which is preliminary data.</text>
</comment>
<dbReference type="InterPro" id="IPR036390">
    <property type="entry name" value="WH_DNA-bd_sf"/>
</dbReference>
<dbReference type="PRINTS" id="PR00035">
    <property type="entry name" value="HTHGNTR"/>
</dbReference>
<keyword evidence="3" id="KW-0804">Transcription</keyword>
<gene>
    <name evidence="6" type="ORF">AB0I59_33015</name>
</gene>
<evidence type="ECO:0000256" key="3">
    <source>
        <dbReference type="ARBA" id="ARBA00023163"/>
    </source>
</evidence>
<accession>A0ABV3GP93</accession>
<dbReference type="SUPFAM" id="SSF48008">
    <property type="entry name" value="GntR ligand-binding domain-like"/>
    <property type="match status" value="1"/>
</dbReference>
<dbReference type="InterPro" id="IPR011711">
    <property type="entry name" value="GntR_C"/>
</dbReference>
<feature type="domain" description="HTH gntR-type" evidence="5">
    <location>
        <begin position="19"/>
        <end position="91"/>
    </location>
</feature>
<dbReference type="Gene3D" id="1.10.10.10">
    <property type="entry name" value="Winged helix-like DNA-binding domain superfamily/Winged helix DNA-binding domain"/>
    <property type="match status" value="1"/>
</dbReference>
<dbReference type="SUPFAM" id="SSF46785">
    <property type="entry name" value="Winged helix' DNA-binding domain"/>
    <property type="match status" value="1"/>
</dbReference>
<dbReference type="PANTHER" id="PTHR43537:SF5">
    <property type="entry name" value="UXU OPERON TRANSCRIPTIONAL REGULATOR"/>
    <property type="match status" value="1"/>
</dbReference>